<dbReference type="EC" id="3.2.1.4" evidence="3"/>
<comment type="similarity">
    <text evidence="2">Belongs to the glycosyl hydrolase 9 (cellulase E) family.</text>
</comment>
<evidence type="ECO:0000256" key="5">
    <source>
        <dbReference type="ARBA" id="ARBA00023001"/>
    </source>
</evidence>
<evidence type="ECO:0000259" key="9">
    <source>
        <dbReference type="Pfam" id="PF00759"/>
    </source>
</evidence>
<evidence type="ECO:0000256" key="7">
    <source>
        <dbReference type="ARBA" id="ARBA00023295"/>
    </source>
</evidence>
<dbReference type="GO" id="GO:0008810">
    <property type="term" value="F:cellulase activity"/>
    <property type="evidence" value="ECO:0007669"/>
    <property type="project" value="UniProtKB-EC"/>
</dbReference>
<evidence type="ECO:0000313" key="10">
    <source>
        <dbReference type="EMBL" id="KAF9596434.1"/>
    </source>
</evidence>
<keyword evidence="4" id="KW-0378">Hydrolase</keyword>
<dbReference type="PANTHER" id="PTHR22298">
    <property type="entry name" value="ENDO-1,4-BETA-GLUCANASE"/>
    <property type="match status" value="1"/>
</dbReference>
<evidence type="ECO:0000256" key="1">
    <source>
        <dbReference type="ARBA" id="ARBA00000966"/>
    </source>
</evidence>
<evidence type="ECO:0000256" key="4">
    <source>
        <dbReference type="ARBA" id="ARBA00022801"/>
    </source>
</evidence>
<keyword evidence="11" id="KW-1185">Reference proteome</keyword>
<evidence type="ECO:0000313" key="11">
    <source>
        <dbReference type="Proteomes" id="UP000631114"/>
    </source>
</evidence>
<evidence type="ECO:0000256" key="2">
    <source>
        <dbReference type="ARBA" id="ARBA00007072"/>
    </source>
</evidence>
<keyword evidence="5" id="KW-0136">Cellulose degradation</keyword>
<keyword evidence="8" id="KW-0624">Polysaccharide degradation</keyword>
<evidence type="ECO:0000256" key="8">
    <source>
        <dbReference type="ARBA" id="ARBA00023326"/>
    </source>
</evidence>
<comment type="catalytic activity">
    <reaction evidence="1">
        <text>Endohydrolysis of (1-&gt;4)-beta-D-glucosidic linkages in cellulose, lichenin and cereal beta-D-glucans.</text>
        <dbReference type="EC" id="3.2.1.4"/>
    </reaction>
</comment>
<dbReference type="OrthoDB" id="1898349at2759"/>
<dbReference type="InterPro" id="IPR012341">
    <property type="entry name" value="6hp_glycosidase-like_sf"/>
</dbReference>
<comment type="caution">
    <text evidence="10">The sequence shown here is derived from an EMBL/GenBank/DDBJ whole genome shotgun (WGS) entry which is preliminary data.</text>
</comment>
<keyword evidence="7" id="KW-0326">Glycosidase</keyword>
<name>A0A835HDF6_9MAGN</name>
<evidence type="ECO:0000256" key="3">
    <source>
        <dbReference type="ARBA" id="ARBA00012601"/>
    </source>
</evidence>
<protein>
    <recommendedName>
        <fullName evidence="3">cellulase</fullName>
        <ecNumber evidence="3">3.2.1.4</ecNumber>
    </recommendedName>
</protein>
<evidence type="ECO:0000256" key="6">
    <source>
        <dbReference type="ARBA" id="ARBA00023277"/>
    </source>
</evidence>
<reference evidence="10 11" key="1">
    <citation type="submission" date="2020-10" db="EMBL/GenBank/DDBJ databases">
        <title>The Coptis chinensis genome and diversification of protoberbering-type alkaloids.</title>
        <authorList>
            <person name="Wang B."/>
            <person name="Shu S."/>
            <person name="Song C."/>
            <person name="Liu Y."/>
        </authorList>
    </citation>
    <scope>NUCLEOTIDE SEQUENCE [LARGE SCALE GENOMIC DNA]</scope>
    <source>
        <strain evidence="10">HL-2020</strain>
        <tissue evidence="10">Leaf</tissue>
    </source>
</reference>
<dbReference type="SUPFAM" id="SSF48208">
    <property type="entry name" value="Six-hairpin glycosidases"/>
    <property type="match status" value="1"/>
</dbReference>
<sequence length="99" mass="10708">MGNNNVKKSSGGQLRWNEWNNLQYTTSATFILTVYAKYLISNSGGKMWLNSNNPDPNVLQGEVVGGPYDTDARNNFKQAEPATANTAPLVGVLAKFAGV</sequence>
<keyword evidence="6" id="KW-0119">Carbohydrate metabolism</keyword>
<dbReference type="Pfam" id="PF00759">
    <property type="entry name" value="Glyco_hydro_9"/>
    <property type="match status" value="1"/>
</dbReference>
<dbReference type="InterPro" id="IPR008928">
    <property type="entry name" value="6-hairpin_glycosidase_sf"/>
</dbReference>
<dbReference type="InterPro" id="IPR001701">
    <property type="entry name" value="Glyco_hydro_9"/>
</dbReference>
<feature type="domain" description="Glycoside hydrolase family 9" evidence="9">
    <location>
        <begin position="50"/>
        <end position="93"/>
    </location>
</feature>
<dbReference type="Gene3D" id="1.50.10.10">
    <property type="match status" value="2"/>
</dbReference>
<dbReference type="EMBL" id="JADFTS010000007">
    <property type="protein sequence ID" value="KAF9596434.1"/>
    <property type="molecule type" value="Genomic_DNA"/>
</dbReference>
<proteinExistence type="inferred from homology"/>
<dbReference type="GO" id="GO:0030245">
    <property type="term" value="P:cellulose catabolic process"/>
    <property type="evidence" value="ECO:0007669"/>
    <property type="project" value="UniProtKB-KW"/>
</dbReference>
<accession>A0A835HDF6</accession>
<gene>
    <name evidence="10" type="ORF">IFM89_011263</name>
</gene>
<dbReference type="AlphaFoldDB" id="A0A835HDF6"/>
<dbReference type="Proteomes" id="UP000631114">
    <property type="component" value="Unassembled WGS sequence"/>
</dbReference>
<organism evidence="10 11">
    <name type="scientific">Coptis chinensis</name>
    <dbReference type="NCBI Taxonomy" id="261450"/>
    <lineage>
        <taxon>Eukaryota</taxon>
        <taxon>Viridiplantae</taxon>
        <taxon>Streptophyta</taxon>
        <taxon>Embryophyta</taxon>
        <taxon>Tracheophyta</taxon>
        <taxon>Spermatophyta</taxon>
        <taxon>Magnoliopsida</taxon>
        <taxon>Ranunculales</taxon>
        <taxon>Ranunculaceae</taxon>
        <taxon>Coptidoideae</taxon>
        <taxon>Coptis</taxon>
    </lineage>
</organism>